<comment type="similarity">
    <text evidence="7">Belongs to the GlnE family.</text>
</comment>
<sequence>MSEEGARALRELAANAPAPYDEVRVSREMEDLDAALARIGDPTLTKLLDEKPVRRLIASIFGNSPFLGRIIRLHPEWLSRLLTRAPEVALDDLLARVAGTAASETQAEIMAELRTAKSEAALLIALADVTGAWPLEKVTEALTVFADAAVGASIAWLLRNAAARGQLLRDPNDVSAEGSGLVILGMGKYGAGELNYSSDIDLVVFYEPGQLPLKQGLDDSDFFVRLTKDLVKLLQERTAEGYVFRTDLRLRPDPGGTPVAVSLPAAESYYESRGQNWERAAFIKARAVAGDMAAGTRFLKMLTPYIWRKNLDFAAIDDIHSMKRQIHAVGGHGAVAVAGHNIKLGRGGIREIEFFVQTQQLIAGGRDHDLRGKQTCAMLDELADKQWIAPEAAAELKEAYRFLRTLEHRLQMIDDEQTHSLPSSDEGLDHVACFMGFKDRAEFAAALVRRLECVRDHYAKLFETAPPLSEERGSLVFTGTEDDPDTLETLRGLGFHRASEMSEAIRAWHTGRFPATRATRSRELLTSLMPALLRALSRTSNPDTAFDRFDKFLTGLPAGVQLFSMLYSNPSLLDLLAGICGTAPRLANYLSQNPRVLEAVVDPDFFKILPGRDELHESLAAALVHAADYQDMLDFARVWAREHRFRLGVRVLTSSADAEEAGPAYATLASELVAALAPVAERKVAEKHGHVPGGRFAVVAMGKLGSEEMSASSDLDLIMIYDLEDNDAASDGERSVSASQYYARVCQQLINALTAPTAEGKLYEVDMRLRPSGNAGPIATAFESFVAYQESEAWTWEHMALTRARVIYGPDELRERIEKAIGATLRRPRDPAKIAADVADMRARIAKERVSKDPWEMKHVRGGLVDIEFICQYLQLIHGHEHPEILAKHTSTSLKRIAAAGLLPAEMADMLIRAVELNHNLTQVIRICVEGVFDPAEASPGLKSLLARAGDAPDFPILEAELIESQRRVLEAFERILTASAG</sequence>
<keyword evidence="6 7" id="KW-0511">Multifunctional enzyme</keyword>
<dbReference type="AlphaFoldDB" id="A7HRN6"/>
<dbReference type="InterPro" id="IPR023057">
    <property type="entry name" value="GlnE"/>
</dbReference>
<gene>
    <name evidence="7" type="primary">glnE</name>
    <name evidence="10" type="ordered locus">Plav_0946</name>
</gene>
<dbReference type="STRING" id="402881.Plav_0946"/>
<dbReference type="EC" id="2.7.7.42" evidence="7"/>
<comment type="cofactor">
    <cofactor evidence="7">
        <name>Mg(2+)</name>
        <dbReference type="ChEBI" id="CHEBI:18420"/>
    </cofactor>
</comment>
<keyword evidence="11" id="KW-1185">Reference proteome</keyword>
<dbReference type="RefSeq" id="WP_012109823.1">
    <property type="nucleotide sequence ID" value="NC_009719.1"/>
</dbReference>
<keyword evidence="4 7" id="KW-0067">ATP-binding</keyword>
<dbReference type="PANTHER" id="PTHR30621:SF0">
    <property type="entry name" value="BIFUNCTIONAL GLUTAMINE SYNTHETASE ADENYLYLTRANSFERASE_ADENYLYL-REMOVING ENZYME"/>
    <property type="match status" value="1"/>
</dbReference>
<dbReference type="Gene3D" id="1.20.120.1510">
    <property type="match status" value="1"/>
</dbReference>
<dbReference type="PANTHER" id="PTHR30621">
    <property type="entry name" value="GLUTAMINE SYNTHETASE ADENYLYLTRANSFERASE"/>
    <property type="match status" value="1"/>
</dbReference>
<dbReference type="Gene3D" id="1.20.120.330">
    <property type="entry name" value="Nucleotidyltransferases domain 2"/>
    <property type="match status" value="2"/>
</dbReference>
<evidence type="ECO:0000256" key="1">
    <source>
        <dbReference type="ARBA" id="ARBA00022679"/>
    </source>
</evidence>
<dbReference type="CDD" id="cd05401">
    <property type="entry name" value="NT_GlnE_GlnD_like"/>
    <property type="match status" value="2"/>
</dbReference>
<evidence type="ECO:0000256" key="2">
    <source>
        <dbReference type="ARBA" id="ARBA00022695"/>
    </source>
</evidence>
<keyword evidence="3 7" id="KW-0547">Nucleotide-binding</keyword>
<evidence type="ECO:0000256" key="7">
    <source>
        <dbReference type="HAMAP-Rule" id="MF_00802"/>
    </source>
</evidence>
<dbReference type="InterPro" id="IPR013546">
    <property type="entry name" value="PII_UdlTrfase/GS_AdlTrfase"/>
</dbReference>
<dbReference type="NCBIfam" id="NF008292">
    <property type="entry name" value="PRK11072.1"/>
    <property type="match status" value="1"/>
</dbReference>
<dbReference type="eggNOG" id="COG1391">
    <property type="taxonomic scope" value="Bacteria"/>
</dbReference>
<dbReference type="OrthoDB" id="9759366at2"/>
<keyword evidence="10" id="KW-0436">Ligase</keyword>
<evidence type="ECO:0000256" key="6">
    <source>
        <dbReference type="ARBA" id="ARBA00023268"/>
    </source>
</evidence>
<dbReference type="GO" id="GO:0047388">
    <property type="term" value="F:[glutamine synthetase]-adenylyl-L-tyrosine phosphorylase activity"/>
    <property type="evidence" value="ECO:0007669"/>
    <property type="project" value="UniProtKB-EC"/>
</dbReference>
<evidence type="ECO:0000256" key="4">
    <source>
        <dbReference type="ARBA" id="ARBA00022840"/>
    </source>
</evidence>
<evidence type="ECO:0000256" key="3">
    <source>
        <dbReference type="ARBA" id="ARBA00022741"/>
    </source>
</evidence>
<evidence type="ECO:0000259" key="9">
    <source>
        <dbReference type="Pfam" id="PF08335"/>
    </source>
</evidence>
<feature type="domain" description="Glutamate-ammonia ligase adenylyltransferase repeated" evidence="8">
    <location>
        <begin position="57"/>
        <end position="300"/>
    </location>
</feature>
<dbReference type="EMBL" id="CP000774">
    <property type="protein sequence ID" value="ABS62569.1"/>
    <property type="molecule type" value="Genomic_DNA"/>
</dbReference>
<name>A7HRN6_PARL1</name>
<dbReference type="GO" id="GO:0016874">
    <property type="term" value="F:ligase activity"/>
    <property type="evidence" value="ECO:0007669"/>
    <property type="project" value="UniProtKB-KW"/>
</dbReference>
<dbReference type="SUPFAM" id="SSF81593">
    <property type="entry name" value="Nucleotidyltransferase substrate binding subunit/domain"/>
    <property type="match status" value="2"/>
</dbReference>
<keyword evidence="1 7" id="KW-0808">Transferase</keyword>
<feature type="domain" description="PII-uridylyltransferase/Glutamine-synthetase adenylyltransferase" evidence="9">
    <location>
        <begin position="841"/>
        <end position="919"/>
    </location>
</feature>
<dbReference type="Pfam" id="PF08335">
    <property type="entry name" value="GlnD_UR_UTase"/>
    <property type="match status" value="2"/>
</dbReference>
<dbReference type="EC" id="2.7.7.89" evidence="7"/>
<comment type="catalytic activity">
    <reaction evidence="7">
        <text>[glutamine synthetase]-L-tyrosine + ATP = [glutamine synthetase]-O(4)-(5'-adenylyl)-L-tyrosine + diphosphate</text>
        <dbReference type="Rhea" id="RHEA:18589"/>
        <dbReference type="Rhea" id="RHEA-COMP:10660"/>
        <dbReference type="Rhea" id="RHEA-COMP:10661"/>
        <dbReference type="ChEBI" id="CHEBI:30616"/>
        <dbReference type="ChEBI" id="CHEBI:33019"/>
        <dbReference type="ChEBI" id="CHEBI:46858"/>
        <dbReference type="ChEBI" id="CHEBI:83624"/>
        <dbReference type="EC" id="2.7.7.42"/>
    </reaction>
</comment>
<comment type="catalytic activity">
    <reaction evidence="7">
        <text>[glutamine synthetase]-O(4)-(5'-adenylyl)-L-tyrosine + phosphate = [glutamine synthetase]-L-tyrosine + ADP</text>
        <dbReference type="Rhea" id="RHEA:43716"/>
        <dbReference type="Rhea" id="RHEA-COMP:10660"/>
        <dbReference type="Rhea" id="RHEA-COMP:10661"/>
        <dbReference type="ChEBI" id="CHEBI:43474"/>
        <dbReference type="ChEBI" id="CHEBI:46858"/>
        <dbReference type="ChEBI" id="CHEBI:83624"/>
        <dbReference type="ChEBI" id="CHEBI:456216"/>
        <dbReference type="EC" id="2.7.7.89"/>
    </reaction>
</comment>
<dbReference type="GO" id="GO:0000287">
    <property type="term" value="F:magnesium ion binding"/>
    <property type="evidence" value="ECO:0007669"/>
    <property type="project" value="UniProtKB-UniRule"/>
</dbReference>
<dbReference type="KEGG" id="pla:Plav_0946"/>
<feature type="region of interest" description="Adenylyl transferase" evidence="7">
    <location>
        <begin position="469"/>
        <end position="982"/>
    </location>
</feature>
<dbReference type="Pfam" id="PF03710">
    <property type="entry name" value="GlnE"/>
    <property type="match status" value="2"/>
</dbReference>
<dbReference type="InterPro" id="IPR005190">
    <property type="entry name" value="GlnE_rpt_dom"/>
</dbReference>
<feature type="domain" description="Glutamate-ammonia ligase adenylyltransferase repeated" evidence="8">
    <location>
        <begin position="576"/>
        <end position="819"/>
    </location>
</feature>
<evidence type="ECO:0000256" key="5">
    <source>
        <dbReference type="ARBA" id="ARBA00022842"/>
    </source>
</evidence>
<dbReference type="Gene3D" id="3.30.460.10">
    <property type="entry name" value="Beta Polymerase, domain 2"/>
    <property type="match status" value="2"/>
</dbReference>
<organism evidence="10 11">
    <name type="scientific">Parvibaculum lavamentivorans (strain DS-1 / DSM 13023 / NCIMB 13966)</name>
    <dbReference type="NCBI Taxonomy" id="402881"/>
    <lineage>
        <taxon>Bacteria</taxon>
        <taxon>Pseudomonadati</taxon>
        <taxon>Pseudomonadota</taxon>
        <taxon>Alphaproteobacteria</taxon>
        <taxon>Hyphomicrobiales</taxon>
        <taxon>Parvibaculaceae</taxon>
        <taxon>Parvibaculum</taxon>
    </lineage>
</organism>
<accession>A7HRN6</accession>
<dbReference type="SUPFAM" id="SSF81301">
    <property type="entry name" value="Nucleotidyltransferase"/>
    <property type="match status" value="2"/>
</dbReference>
<dbReference type="GO" id="GO:0005829">
    <property type="term" value="C:cytosol"/>
    <property type="evidence" value="ECO:0007669"/>
    <property type="project" value="TreeGrafter"/>
</dbReference>
<feature type="domain" description="PII-uridylyltransferase/Glutamine-synthetase adenylyltransferase" evidence="9">
    <location>
        <begin position="332"/>
        <end position="462"/>
    </location>
</feature>
<protein>
    <recommendedName>
        <fullName evidence="7">Bifunctional glutamine synthetase adenylyltransferase/adenylyl-removing enzyme</fullName>
    </recommendedName>
    <alternativeName>
        <fullName evidence="7">ATP:glutamine synthetase adenylyltransferase</fullName>
    </alternativeName>
    <alternativeName>
        <fullName evidence="7">ATase</fullName>
    </alternativeName>
    <domain>
        <recommendedName>
            <fullName evidence="7">Glutamine synthetase adenylyl-L-tyrosine phosphorylase</fullName>
            <ecNumber evidence="7">2.7.7.89</ecNumber>
        </recommendedName>
        <alternativeName>
            <fullName evidence="7">Adenylyl removase</fullName>
            <shortName evidence="7">AR</shortName>
            <shortName evidence="7">AT-N</shortName>
        </alternativeName>
    </domain>
    <domain>
        <recommendedName>
            <fullName evidence="7">Glutamine synthetase adenylyl transferase</fullName>
            <ecNumber evidence="7">2.7.7.42</ecNumber>
        </recommendedName>
        <alternativeName>
            <fullName evidence="7">Adenylyl transferase</fullName>
            <shortName evidence="7">AT</shortName>
            <shortName evidence="7">AT-C</shortName>
        </alternativeName>
    </domain>
</protein>
<dbReference type="GO" id="GO:0008882">
    <property type="term" value="F:[glutamate-ammonia-ligase] adenylyltransferase activity"/>
    <property type="evidence" value="ECO:0007669"/>
    <property type="project" value="UniProtKB-UniRule"/>
</dbReference>
<dbReference type="InterPro" id="IPR043519">
    <property type="entry name" value="NT_sf"/>
</dbReference>
<feature type="region of interest" description="Adenylyl removase" evidence="7">
    <location>
        <begin position="1"/>
        <end position="464"/>
    </location>
</feature>
<dbReference type="Proteomes" id="UP000006377">
    <property type="component" value="Chromosome"/>
</dbReference>
<keyword evidence="5 7" id="KW-0460">Magnesium</keyword>
<reference evidence="10 11" key="1">
    <citation type="journal article" date="2011" name="Stand. Genomic Sci.">
        <title>Complete genome sequence of Parvibaculum lavamentivorans type strain (DS-1(T)).</title>
        <authorList>
            <person name="Schleheck D."/>
            <person name="Weiss M."/>
            <person name="Pitluck S."/>
            <person name="Bruce D."/>
            <person name="Land M.L."/>
            <person name="Han S."/>
            <person name="Saunders E."/>
            <person name="Tapia R."/>
            <person name="Detter C."/>
            <person name="Brettin T."/>
            <person name="Han J."/>
            <person name="Woyke T."/>
            <person name="Goodwin L."/>
            <person name="Pennacchio L."/>
            <person name="Nolan M."/>
            <person name="Cook A.M."/>
            <person name="Kjelleberg S."/>
            <person name="Thomas T."/>
        </authorList>
    </citation>
    <scope>NUCLEOTIDE SEQUENCE [LARGE SCALE GENOMIC DNA]</scope>
    <source>
        <strain evidence="11">DS-1 / DSM 13023 / NCIMB 13966</strain>
    </source>
</reference>
<comment type="function">
    <text evidence="7">Involved in the regulation of glutamine synthetase GlnA, a key enzyme in the process to assimilate ammonia. When cellular nitrogen levels are high, the C-terminal adenylyl transferase (AT) inactivates GlnA by covalent transfer of an adenylyl group from ATP to specific tyrosine residue of GlnA, thus reducing its activity. Conversely, when nitrogen levels are low, the N-terminal adenylyl removase (AR) activates GlnA by removing the adenylyl group by phosphorolysis, increasing its activity. The regulatory region of GlnE binds the signal transduction protein PII (GlnB) which indicates the nitrogen status of the cell.</text>
</comment>
<dbReference type="HOGENOM" id="CLU_006233_0_0_5"/>
<evidence type="ECO:0000259" key="8">
    <source>
        <dbReference type="Pfam" id="PF03710"/>
    </source>
</evidence>
<proteinExistence type="inferred from homology"/>
<dbReference type="GO" id="GO:0000820">
    <property type="term" value="P:regulation of glutamine family amino acid metabolic process"/>
    <property type="evidence" value="ECO:0007669"/>
    <property type="project" value="UniProtKB-UniRule"/>
</dbReference>
<evidence type="ECO:0000313" key="11">
    <source>
        <dbReference type="Proteomes" id="UP000006377"/>
    </source>
</evidence>
<dbReference type="HAMAP" id="MF_00802">
    <property type="entry name" value="GlnE"/>
    <property type="match status" value="1"/>
</dbReference>
<keyword evidence="2 7" id="KW-0548">Nucleotidyltransferase</keyword>
<dbReference type="GO" id="GO:0005524">
    <property type="term" value="F:ATP binding"/>
    <property type="evidence" value="ECO:0007669"/>
    <property type="project" value="UniProtKB-UniRule"/>
</dbReference>
<dbReference type="NCBIfam" id="NF010706">
    <property type="entry name" value="PRK14108.1"/>
    <property type="match status" value="1"/>
</dbReference>
<evidence type="ECO:0000313" key="10">
    <source>
        <dbReference type="EMBL" id="ABS62569.1"/>
    </source>
</evidence>